<keyword evidence="3" id="KW-1003">Cell membrane</keyword>
<comment type="caution">
    <text evidence="10">The sequence shown here is derived from an EMBL/GenBank/DDBJ whole genome shotgun (WGS) entry which is preliminary data.</text>
</comment>
<evidence type="ECO:0000313" key="11">
    <source>
        <dbReference type="Proteomes" id="UP000320293"/>
    </source>
</evidence>
<dbReference type="Pfam" id="PF02687">
    <property type="entry name" value="FtsX"/>
    <property type="match status" value="1"/>
</dbReference>
<feature type="transmembrane region" description="Helical" evidence="7">
    <location>
        <begin position="361"/>
        <end position="380"/>
    </location>
</feature>
<evidence type="ECO:0000313" key="10">
    <source>
        <dbReference type="EMBL" id="TRU53158.1"/>
    </source>
</evidence>
<evidence type="ECO:0000256" key="5">
    <source>
        <dbReference type="ARBA" id="ARBA00022989"/>
    </source>
</evidence>
<feature type="transmembrane region" description="Helical" evidence="7">
    <location>
        <begin position="21"/>
        <end position="42"/>
    </location>
</feature>
<dbReference type="PANTHER" id="PTHR43738:SF1">
    <property type="entry name" value="HEMIN TRANSPORT SYSTEM PERMEASE PROTEIN HRTB-RELATED"/>
    <property type="match status" value="1"/>
</dbReference>
<organism evidence="10 11">
    <name type="scientific">Microcystis aeruginosa Ma_QC_Ca_00000000_S207</name>
    <dbReference type="NCBI Taxonomy" id="2486251"/>
    <lineage>
        <taxon>Bacteria</taxon>
        <taxon>Bacillati</taxon>
        <taxon>Cyanobacteriota</taxon>
        <taxon>Cyanophyceae</taxon>
        <taxon>Oscillatoriophycideae</taxon>
        <taxon>Chroococcales</taxon>
        <taxon>Microcystaceae</taxon>
        <taxon>Microcystis</taxon>
    </lineage>
</organism>
<evidence type="ECO:0000256" key="2">
    <source>
        <dbReference type="ARBA" id="ARBA00022448"/>
    </source>
</evidence>
<evidence type="ECO:0000259" key="9">
    <source>
        <dbReference type="Pfam" id="PF12704"/>
    </source>
</evidence>
<keyword evidence="6 7" id="KW-0472">Membrane</keyword>
<sequence length="392" mass="44529">MKLSRWKLPTAWLQLRHQKTRLLVALSGVIFAVVIVFMQLGIRDALFDSAVRLHKSLQGDCFLISPLTTSLIGMESFPQRRLLQTLAFKEVDFISPIYLDFAQWKNPQNRNYWRNIFVIGFDLKYLAFNLPGLAENMELLKLPEQVLFDQDSRSEFGPITTEFKKNGAVVTEVSNKGNNRKIRVVGLFKMGTSFGSDGNLIMSHLNFLRIFNNRSNRFINLGLIRLKPGANVNKFIDDLKAYLPNDVKILSKQELIDFEKNYWQTSTAIGFIFNLGVTLGIIVGIVVVYQILYTNVSEHLSQYATLKAIGYTHNYLLSMILQQALLIAILGYIPGFLISMIQYEFTKKATLLPVEMSMSRALFVLSLTVIMCFLSGATAVRKLKDADPADIF</sequence>
<keyword evidence="5 7" id="KW-1133">Transmembrane helix</keyword>
<feature type="domain" description="ABC3 transporter permease C-terminal" evidence="8">
    <location>
        <begin position="277"/>
        <end position="384"/>
    </location>
</feature>
<comment type="subcellular location">
    <subcellularLocation>
        <location evidence="1">Cell membrane</location>
        <topology evidence="1">Multi-pass membrane protein</topology>
    </subcellularLocation>
</comment>
<dbReference type="EMBL" id="SFBF01000043">
    <property type="protein sequence ID" value="TRU53158.1"/>
    <property type="molecule type" value="Genomic_DNA"/>
</dbReference>
<reference evidence="10 11" key="1">
    <citation type="submission" date="2019-01" db="EMBL/GenBank/DDBJ databases">
        <title>Coherence of Microcystis species and biogeography revealed through population genomics.</title>
        <authorList>
            <person name="Perez-Carrascal O.M."/>
            <person name="Terrat Y."/>
            <person name="Giani A."/>
            <person name="Fortin N."/>
            <person name="Tromas N."/>
            <person name="Shapiro B.J."/>
        </authorList>
    </citation>
    <scope>NUCLEOTIDE SEQUENCE [LARGE SCALE GENOMIC DNA]</scope>
    <source>
        <strain evidence="10">Ma_QC_Ca_00000000_S207</strain>
    </source>
</reference>
<evidence type="ECO:0000256" key="3">
    <source>
        <dbReference type="ARBA" id="ARBA00022475"/>
    </source>
</evidence>
<feature type="transmembrane region" description="Helical" evidence="7">
    <location>
        <begin position="271"/>
        <end position="294"/>
    </location>
</feature>
<gene>
    <name evidence="10" type="ORF">EWV91_02340</name>
</gene>
<proteinExistence type="predicted"/>
<evidence type="ECO:0000256" key="4">
    <source>
        <dbReference type="ARBA" id="ARBA00022692"/>
    </source>
</evidence>
<dbReference type="InterPro" id="IPR025857">
    <property type="entry name" value="MacB_PCD"/>
</dbReference>
<protein>
    <submittedName>
        <fullName evidence="10">FtsX-like permease family protein</fullName>
    </submittedName>
</protein>
<evidence type="ECO:0000259" key="8">
    <source>
        <dbReference type="Pfam" id="PF02687"/>
    </source>
</evidence>
<dbReference type="PIRSF" id="PIRSF031773">
    <property type="entry name" value="DevC"/>
    <property type="match status" value="1"/>
</dbReference>
<dbReference type="AlphaFoldDB" id="A0A552G2F3"/>
<evidence type="ECO:0000256" key="1">
    <source>
        <dbReference type="ARBA" id="ARBA00004651"/>
    </source>
</evidence>
<evidence type="ECO:0000256" key="7">
    <source>
        <dbReference type="SAM" id="Phobius"/>
    </source>
</evidence>
<dbReference type="Proteomes" id="UP000320293">
    <property type="component" value="Unassembled WGS sequence"/>
</dbReference>
<dbReference type="PANTHER" id="PTHR43738">
    <property type="entry name" value="ABC TRANSPORTER, MEMBRANE PROTEIN"/>
    <property type="match status" value="1"/>
</dbReference>
<dbReference type="InterPro" id="IPR005891">
    <property type="entry name" value="DevC"/>
</dbReference>
<evidence type="ECO:0000256" key="6">
    <source>
        <dbReference type="ARBA" id="ARBA00023136"/>
    </source>
</evidence>
<keyword evidence="4 7" id="KW-0812">Transmembrane</keyword>
<dbReference type="InterPro" id="IPR003838">
    <property type="entry name" value="ABC3_permease_C"/>
</dbReference>
<keyword evidence="2" id="KW-0813">Transport</keyword>
<dbReference type="InterPro" id="IPR051125">
    <property type="entry name" value="ABC-4/HrtB_transporter"/>
</dbReference>
<dbReference type="GO" id="GO:0005886">
    <property type="term" value="C:plasma membrane"/>
    <property type="evidence" value="ECO:0007669"/>
    <property type="project" value="UniProtKB-SubCell"/>
</dbReference>
<feature type="domain" description="MacB-like periplasmic core" evidence="9">
    <location>
        <begin position="23"/>
        <end position="241"/>
    </location>
</feature>
<dbReference type="NCBIfam" id="TIGR01185">
    <property type="entry name" value="devC"/>
    <property type="match status" value="1"/>
</dbReference>
<dbReference type="Pfam" id="PF12704">
    <property type="entry name" value="MacB_PCD"/>
    <property type="match status" value="1"/>
</dbReference>
<feature type="transmembrane region" description="Helical" evidence="7">
    <location>
        <begin position="315"/>
        <end position="341"/>
    </location>
</feature>
<accession>A0A552G2F3</accession>
<name>A0A552G2F3_MICAE</name>